<keyword evidence="2" id="KW-0732">Signal</keyword>
<evidence type="ECO:0008006" key="5">
    <source>
        <dbReference type="Google" id="ProtNLM"/>
    </source>
</evidence>
<keyword evidence="1" id="KW-1133">Transmembrane helix</keyword>
<proteinExistence type="predicted"/>
<comment type="caution">
    <text evidence="3">The sequence shown here is derived from an EMBL/GenBank/DDBJ whole genome shotgun (WGS) entry which is preliminary data.</text>
</comment>
<accession>A0ABU0YSR5</accession>
<feature type="transmembrane region" description="Helical" evidence="1">
    <location>
        <begin position="181"/>
        <end position="199"/>
    </location>
</feature>
<feature type="signal peptide" evidence="2">
    <location>
        <begin position="1"/>
        <end position="27"/>
    </location>
</feature>
<gene>
    <name evidence="3" type="ORF">Q8A70_23945</name>
</gene>
<reference evidence="4" key="1">
    <citation type="submission" date="2023-08" db="EMBL/GenBank/DDBJ databases">
        <title>Rhodospirillaceae gen. nov., a novel taxon isolated from the Yangtze River Yuezi River estuary sludge.</title>
        <authorList>
            <person name="Ruan L."/>
        </authorList>
    </citation>
    <scope>NUCLEOTIDE SEQUENCE [LARGE SCALE GENOMIC DNA]</scope>
    <source>
        <strain evidence="4">R-7</strain>
    </source>
</reference>
<dbReference type="Proteomes" id="UP001230156">
    <property type="component" value="Unassembled WGS sequence"/>
</dbReference>
<evidence type="ECO:0000256" key="2">
    <source>
        <dbReference type="SAM" id="SignalP"/>
    </source>
</evidence>
<evidence type="ECO:0000256" key="1">
    <source>
        <dbReference type="SAM" id="Phobius"/>
    </source>
</evidence>
<keyword evidence="1" id="KW-0472">Membrane</keyword>
<evidence type="ECO:0000313" key="3">
    <source>
        <dbReference type="EMBL" id="MDQ7250762.1"/>
    </source>
</evidence>
<dbReference type="EMBL" id="JAUYVI010000007">
    <property type="protein sequence ID" value="MDQ7250762.1"/>
    <property type="molecule type" value="Genomic_DNA"/>
</dbReference>
<dbReference type="PROSITE" id="PS51257">
    <property type="entry name" value="PROKAR_LIPOPROTEIN"/>
    <property type="match status" value="1"/>
</dbReference>
<protein>
    <recommendedName>
        <fullName evidence="5">Secreted protein</fullName>
    </recommendedName>
</protein>
<keyword evidence="4" id="KW-1185">Reference proteome</keyword>
<evidence type="ECO:0000313" key="4">
    <source>
        <dbReference type="Proteomes" id="UP001230156"/>
    </source>
</evidence>
<sequence length="205" mass="20225">MSKVLSVGWFVAALVLAGCGAISGAQASTIVTAVWTGTVRGGFDGGNHFGGSLPAGTAFSVTSVFDTGAGVYSSAGEGSISGGGTAVLSANGHSFTFALEPSSYRFDALGNIQLFLGDTTQTFLSLAFFATGLPGSILGALDRDCFGNGFCSGTFEIAGGGSSGAAIDATHLTVSIATTPLPATLPLFGAALAGLGLVVRRRGRA</sequence>
<organism evidence="3 4">
    <name type="scientific">Dongia sedimenti</name>
    <dbReference type="NCBI Taxonomy" id="3064282"/>
    <lineage>
        <taxon>Bacteria</taxon>
        <taxon>Pseudomonadati</taxon>
        <taxon>Pseudomonadota</taxon>
        <taxon>Alphaproteobacteria</taxon>
        <taxon>Rhodospirillales</taxon>
        <taxon>Dongiaceae</taxon>
        <taxon>Dongia</taxon>
    </lineage>
</organism>
<feature type="chain" id="PRO_5045960136" description="Secreted protein" evidence="2">
    <location>
        <begin position="28"/>
        <end position="205"/>
    </location>
</feature>
<name>A0ABU0YSR5_9PROT</name>
<keyword evidence="1" id="KW-0812">Transmembrane</keyword>
<dbReference type="RefSeq" id="WP_379960442.1">
    <property type="nucleotide sequence ID" value="NZ_JAUYVI010000007.1"/>
</dbReference>